<dbReference type="Proteomes" id="UP000507470">
    <property type="component" value="Unassembled WGS sequence"/>
</dbReference>
<evidence type="ECO:0000313" key="1">
    <source>
        <dbReference type="EMBL" id="CAC5401328.1"/>
    </source>
</evidence>
<evidence type="ECO:0000313" key="2">
    <source>
        <dbReference type="Proteomes" id="UP000507470"/>
    </source>
</evidence>
<dbReference type="AlphaFoldDB" id="A0A6J8CXX5"/>
<dbReference type="EMBL" id="CACVKT020006394">
    <property type="protein sequence ID" value="CAC5401328.1"/>
    <property type="molecule type" value="Genomic_DNA"/>
</dbReference>
<proteinExistence type="predicted"/>
<reference evidence="1 2" key="1">
    <citation type="submission" date="2020-06" db="EMBL/GenBank/DDBJ databases">
        <authorList>
            <person name="Li R."/>
            <person name="Bekaert M."/>
        </authorList>
    </citation>
    <scope>NUCLEOTIDE SEQUENCE [LARGE SCALE GENOMIC DNA]</scope>
    <source>
        <strain evidence="2">wild</strain>
    </source>
</reference>
<sequence>MAPLMAIVDTSNISSHIVRSIEMPLREIINSTVECRISEMLKEDSIERLLHPSVLDIATLRMEMEERIVREILDKLKNFTKVFSTENKDLDEKVTKVTNNVDVMQLELQQTIDEHIGNNRNQITGVKQDIATLRKELEERITREILDCQY</sequence>
<organism evidence="1 2">
    <name type="scientific">Mytilus coruscus</name>
    <name type="common">Sea mussel</name>
    <dbReference type="NCBI Taxonomy" id="42192"/>
    <lineage>
        <taxon>Eukaryota</taxon>
        <taxon>Metazoa</taxon>
        <taxon>Spiralia</taxon>
        <taxon>Lophotrochozoa</taxon>
        <taxon>Mollusca</taxon>
        <taxon>Bivalvia</taxon>
        <taxon>Autobranchia</taxon>
        <taxon>Pteriomorphia</taxon>
        <taxon>Mytilida</taxon>
        <taxon>Mytiloidea</taxon>
        <taxon>Mytilidae</taxon>
        <taxon>Mytilinae</taxon>
        <taxon>Mytilus</taxon>
    </lineage>
</organism>
<name>A0A6J8CXX5_MYTCO</name>
<keyword evidence="2" id="KW-1185">Reference proteome</keyword>
<accession>A0A6J8CXX5</accession>
<protein>
    <submittedName>
        <fullName evidence="1">Uncharacterized protein</fullName>
    </submittedName>
</protein>
<gene>
    <name evidence="1" type="ORF">MCOR_35422</name>
</gene>